<dbReference type="InterPro" id="IPR009339">
    <property type="entry name" value="DUF998"/>
</dbReference>
<feature type="transmembrane region" description="Helical" evidence="1">
    <location>
        <begin position="138"/>
        <end position="157"/>
    </location>
</feature>
<keyword evidence="1" id="KW-0472">Membrane</keyword>
<reference evidence="3" key="1">
    <citation type="journal article" date="2019" name="Int. J. Syst. Evol. Microbiol.">
        <title>The Global Catalogue of Microorganisms (GCM) 10K type strain sequencing project: providing services to taxonomists for standard genome sequencing and annotation.</title>
        <authorList>
            <consortium name="The Broad Institute Genomics Platform"/>
            <consortium name="The Broad Institute Genome Sequencing Center for Infectious Disease"/>
            <person name="Wu L."/>
            <person name="Ma J."/>
        </authorList>
    </citation>
    <scope>NUCLEOTIDE SEQUENCE [LARGE SCALE GENOMIC DNA]</scope>
    <source>
        <strain evidence="3">CCUG 56756</strain>
    </source>
</reference>
<evidence type="ECO:0000256" key="1">
    <source>
        <dbReference type="SAM" id="Phobius"/>
    </source>
</evidence>
<name>A0ABW3LBT5_9BACL</name>
<comment type="caution">
    <text evidence="2">The sequence shown here is derived from an EMBL/GenBank/DDBJ whole genome shotgun (WGS) entry which is preliminary data.</text>
</comment>
<dbReference type="Pfam" id="PF06197">
    <property type="entry name" value="DUF998"/>
    <property type="match status" value="1"/>
</dbReference>
<dbReference type="RefSeq" id="WP_144840934.1">
    <property type="nucleotide sequence ID" value="NZ_JBHTKI010000009.1"/>
</dbReference>
<protein>
    <submittedName>
        <fullName evidence="2">DUF998 domain-containing protein</fullName>
    </submittedName>
</protein>
<feature type="transmembrane region" description="Helical" evidence="1">
    <location>
        <begin position="76"/>
        <end position="97"/>
    </location>
</feature>
<dbReference type="EMBL" id="JBHTKI010000009">
    <property type="protein sequence ID" value="MFD1031379.1"/>
    <property type="molecule type" value="Genomic_DNA"/>
</dbReference>
<keyword evidence="1" id="KW-1133">Transmembrane helix</keyword>
<feature type="transmembrane region" description="Helical" evidence="1">
    <location>
        <begin position="163"/>
        <end position="180"/>
    </location>
</feature>
<keyword evidence="3" id="KW-1185">Reference proteome</keyword>
<keyword evidence="1" id="KW-0812">Transmembrane</keyword>
<evidence type="ECO:0000313" key="3">
    <source>
        <dbReference type="Proteomes" id="UP001597109"/>
    </source>
</evidence>
<feature type="transmembrane region" description="Helical" evidence="1">
    <location>
        <begin position="47"/>
        <end position="67"/>
    </location>
</feature>
<accession>A0ABW3LBT5</accession>
<gene>
    <name evidence="2" type="ORF">ACFQ1X_08010</name>
</gene>
<evidence type="ECO:0000313" key="2">
    <source>
        <dbReference type="EMBL" id="MFD1031379.1"/>
    </source>
</evidence>
<feature type="transmembrane region" description="Helical" evidence="1">
    <location>
        <begin position="109"/>
        <end position="126"/>
    </location>
</feature>
<proteinExistence type="predicted"/>
<sequence length="198" mass="21698">MKTLKYVSLLIFFLFLVVSNGMALFSFSGYSLLSNTTSHLGAKGSPNSWVMNSVFVALGTMAILVTFHTGVRYHQIVGAIFGLSLVMTGFFQHAPLIQSMSVNQLEDQIHSIFAGITGFSFTILAVDHTFISSGSQRTAGIIMAIVAIVISLAMMNFPAIMGLLQRVMFVSAFGWLFFFLKTPNGTQVFKNPNFDRIS</sequence>
<dbReference type="Proteomes" id="UP001597109">
    <property type="component" value="Unassembled WGS sequence"/>
</dbReference>
<organism evidence="2 3">
    <name type="scientific">Metaplanococcus flavidus</name>
    <dbReference type="NCBI Taxonomy" id="569883"/>
    <lineage>
        <taxon>Bacteria</taxon>
        <taxon>Bacillati</taxon>
        <taxon>Bacillota</taxon>
        <taxon>Bacilli</taxon>
        <taxon>Bacillales</taxon>
        <taxon>Caryophanaceae</taxon>
        <taxon>Metaplanococcus</taxon>
    </lineage>
</organism>